<protein>
    <submittedName>
        <fullName evidence="2">Uncharacterized protein</fullName>
    </submittedName>
</protein>
<dbReference type="Proteomes" id="UP001477278">
    <property type="component" value="Unassembled WGS sequence"/>
</dbReference>
<keyword evidence="3" id="KW-1185">Reference proteome</keyword>
<keyword evidence="1" id="KW-0732">Signal</keyword>
<name>A0ABV0FTY9_9GAMM</name>
<dbReference type="EMBL" id="JBDPZN010000005">
    <property type="protein sequence ID" value="MEO3683417.1"/>
    <property type="molecule type" value="Genomic_DNA"/>
</dbReference>
<evidence type="ECO:0000313" key="3">
    <source>
        <dbReference type="Proteomes" id="UP001477278"/>
    </source>
</evidence>
<comment type="caution">
    <text evidence="2">The sequence shown here is derived from an EMBL/GenBank/DDBJ whole genome shotgun (WGS) entry which is preliminary data.</text>
</comment>
<feature type="chain" id="PRO_5045885377" evidence="1">
    <location>
        <begin position="24"/>
        <end position="161"/>
    </location>
</feature>
<accession>A0ABV0FTY9</accession>
<proteinExistence type="predicted"/>
<reference evidence="2 3" key="1">
    <citation type="submission" date="2024-05" db="EMBL/GenBank/DDBJ databases">
        <title>Genome sequencing of Marine Estuary Bacteria, Shewanella vesiculosa and S. baltica, and Pseudomonas syringae.</title>
        <authorList>
            <person name="Gurung A."/>
            <person name="Maclea K.S."/>
        </authorList>
    </citation>
    <scope>NUCLEOTIDE SEQUENCE [LARGE SCALE GENOMIC DNA]</scope>
    <source>
        <strain evidence="2 3">1A</strain>
    </source>
</reference>
<gene>
    <name evidence="2" type="ORF">ABHN84_14085</name>
</gene>
<feature type="signal peptide" evidence="1">
    <location>
        <begin position="1"/>
        <end position="23"/>
    </location>
</feature>
<evidence type="ECO:0000256" key="1">
    <source>
        <dbReference type="SAM" id="SignalP"/>
    </source>
</evidence>
<evidence type="ECO:0000313" key="2">
    <source>
        <dbReference type="EMBL" id="MEO3683417.1"/>
    </source>
</evidence>
<sequence length="161" mass="18032">MHNKGIAFLLFGVVAITSGLATAADITPLGSHLKGALYSEVSSQTAKPQFPALYLYDVKTQQFLSKQDAESYLSRLNDQPLWIEVMQQWVKDSSHFSTTNKAFKQAVPLLDFTQEYIIFFDNLPEPMLEQFAAMDPNLVARDSLVKSVLAQLDNANSYTTY</sequence>
<dbReference type="RefSeq" id="WP_182697658.1">
    <property type="nucleotide sequence ID" value="NZ_JBDPZN010000005.1"/>
</dbReference>
<organism evidence="2 3">
    <name type="scientific">Shewanella vesiculosa</name>
    <dbReference type="NCBI Taxonomy" id="518738"/>
    <lineage>
        <taxon>Bacteria</taxon>
        <taxon>Pseudomonadati</taxon>
        <taxon>Pseudomonadota</taxon>
        <taxon>Gammaproteobacteria</taxon>
        <taxon>Alteromonadales</taxon>
        <taxon>Shewanellaceae</taxon>
        <taxon>Shewanella</taxon>
    </lineage>
</organism>